<comment type="domain">
    <text evidence="14">The J domain is necessary and sufficient to stimulate DnaK ATPase activity. Zinc center 1 plays an important role in the autonomous, DnaK-independent chaperone activity of DnaJ. Zinc center 2 is essential for interaction with DnaK and for DnaJ activity.</text>
</comment>
<dbReference type="InterPro" id="IPR036869">
    <property type="entry name" value="J_dom_sf"/>
</dbReference>
<dbReference type="CDD" id="cd10719">
    <property type="entry name" value="DnaJ_zf"/>
    <property type="match status" value="1"/>
</dbReference>
<dbReference type="SMART" id="SM00271">
    <property type="entry name" value="DnaJ"/>
    <property type="match status" value="1"/>
</dbReference>
<sequence length="377" mass="41535">MSKRDYYEVLGVDREADEAAIKKAYRKMAMQYHPDRNPENKEAEEKFKEINEAYEVLSDAGKKARYDQFGHAGVGGNGQGGFEGFSGSGFGGFDDIFGDIFDMFGGGSGRRRNGPQKGADLKYEYTISFEEAAFGADKEISINRHENCDTCHGTGAKPGTDKKTCPQCKGTGEVRYAQRTPLGQFVNVKTCDTCHGDGTIIEQPCETCKGAGKVRKDRKIHLKIPAGVDTGSVIPLRGEGEPGVKGGPTGDLYIVIRVRPHEIFQRDGNDVICEIPITFVQAALGDEFVVPTLDGKVKYKIPEGTQSGTIFRLKGKGIPSLRGYGRGDHYVKVVVEVPKKLNEKQKELLKQFADQMGEDVHEQRKTFFDKVKDVFGI</sequence>
<dbReference type="InterPro" id="IPR018253">
    <property type="entry name" value="DnaJ_domain_CS"/>
</dbReference>
<evidence type="ECO:0000256" key="7">
    <source>
        <dbReference type="ARBA" id="ARBA00022771"/>
    </source>
</evidence>
<dbReference type="GO" id="GO:0051082">
    <property type="term" value="F:unfolded protein binding"/>
    <property type="evidence" value="ECO:0007669"/>
    <property type="project" value="UniProtKB-UniRule"/>
</dbReference>
<comment type="subcellular location">
    <subcellularLocation>
        <location evidence="1 14">Cytoplasm</location>
    </subcellularLocation>
</comment>
<dbReference type="InterPro" id="IPR001623">
    <property type="entry name" value="DnaJ_domain"/>
</dbReference>
<feature type="binding site" evidence="14">
    <location>
        <position position="168"/>
    </location>
    <ligand>
        <name>Zn(2+)</name>
        <dbReference type="ChEBI" id="CHEBI:29105"/>
        <label>2</label>
    </ligand>
</feature>
<accession>A0A841KW73</accession>
<feature type="repeat" description="CXXCXGXG motif" evidence="14">
    <location>
        <begin position="148"/>
        <end position="155"/>
    </location>
</feature>
<keyword evidence="19" id="KW-1185">Reference proteome</keyword>
<dbReference type="Gene3D" id="2.60.260.20">
    <property type="entry name" value="Urease metallochaperone UreE, N-terminal domain"/>
    <property type="match status" value="2"/>
</dbReference>
<keyword evidence="10 14" id="KW-0143">Chaperone</keyword>
<feature type="repeat" description="CXXCXGXG motif" evidence="14">
    <location>
        <begin position="191"/>
        <end position="198"/>
    </location>
</feature>
<gene>
    <name evidence="14" type="primary">dnaJ</name>
    <name evidence="18" type="ORF">HNQ80_004072</name>
</gene>
<evidence type="ECO:0000256" key="6">
    <source>
        <dbReference type="ARBA" id="ARBA00022737"/>
    </source>
</evidence>
<feature type="binding site" evidence="14">
    <location>
        <position position="205"/>
    </location>
    <ligand>
        <name>Zn(2+)</name>
        <dbReference type="ChEBI" id="CHEBI:29105"/>
        <label>1</label>
    </ligand>
</feature>
<dbReference type="PANTHER" id="PTHR43096">
    <property type="entry name" value="DNAJ HOMOLOG 1, MITOCHONDRIAL-RELATED"/>
    <property type="match status" value="1"/>
</dbReference>
<comment type="similarity">
    <text evidence="12 14">Belongs to the DnaJ family.</text>
</comment>
<dbReference type="InterPro" id="IPR012724">
    <property type="entry name" value="DnaJ"/>
</dbReference>
<feature type="domain" description="CR-type" evidence="17">
    <location>
        <begin position="135"/>
        <end position="217"/>
    </location>
</feature>
<dbReference type="PROSITE" id="PS50076">
    <property type="entry name" value="DNAJ_2"/>
    <property type="match status" value="1"/>
</dbReference>
<dbReference type="PROSITE" id="PS51188">
    <property type="entry name" value="ZF_CR"/>
    <property type="match status" value="1"/>
</dbReference>
<dbReference type="PRINTS" id="PR00625">
    <property type="entry name" value="JDOMAIN"/>
</dbReference>
<dbReference type="GO" id="GO:0009408">
    <property type="term" value="P:response to heat"/>
    <property type="evidence" value="ECO:0007669"/>
    <property type="project" value="InterPro"/>
</dbReference>
<proteinExistence type="inferred from homology"/>
<keyword evidence="4 14" id="KW-0235">DNA replication</keyword>
<evidence type="ECO:0000256" key="12">
    <source>
        <dbReference type="ARBA" id="ARBA00061004"/>
    </source>
</evidence>
<dbReference type="Pfam" id="PF00226">
    <property type="entry name" value="DnaJ"/>
    <property type="match status" value="1"/>
</dbReference>
<protein>
    <recommendedName>
        <fullName evidence="13 14">Chaperone protein DnaJ</fullName>
    </recommendedName>
</protein>
<dbReference type="Proteomes" id="UP000579281">
    <property type="component" value="Unassembled WGS sequence"/>
</dbReference>
<dbReference type="NCBIfam" id="NF010870">
    <property type="entry name" value="PRK14277.1"/>
    <property type="match status" value="1"/>
</dbReference>
<evidence type="ECO:0000256" key="2">
    <source>
        <dbReference type="ARBA" id="ARBA00011738"/>
    </source>
</evidence>
<organism evidence="18 19">
    <name type="scientific">Anaerosolibacter carboniphilus</name>
    <dbReference type="NCBI Taxonomy" id="1417629"/>
    <lineage>
        <taxon>Bacteria</taxon>
        <taxon>Bacillati</taxon>
        <taxon>Bacillota</taxon>
        <taxon>Clostridia</taxon>
        <taxon>Peptostreptococcales</taxon>
        <taxon>Thermotaleaceae</taxon>
        <taxon>Anaerosolibacter</taxon>
    </lineage>
</organism>
<dbReference type="InterPro" id="IPR036410">
    <property type="entry name" value="HSP_DnaJ_Cys-rich_dom_sf"/>
</dbReference>
<evidence type="ECO:0000256" key="9">
    <source>
        <dbReference type="ARBA" id="ARBA00023016"/>
    </source>
</evidence>
<evidence type="ECO:0000313" key="18">
    <source>
        <dbReference type="EMBL" id="MBB6217936.1"/>
    </source>
</evidence>
<keyword evidence="7 14" id="KW-0863">Zinc-finger</keyword>
<evidence type="ECO:0000256" key="5">
    <source>
        <dbReference type="ARBA" id="ARBA00022723"/>
    </source>
</evidence>
<evidence type="ECO:0000256" key="4">
    <source>
        <dbReference type="ARBA" id="ARBA00022705"/>
    </source>
</evidence>
<evidence type="ECO:0000313" key="19">
    <source>
        <dbReference type="Proteomes" id="UP000579281"/>
    </source>
</evidence>
<dbReference type="AlphaFoldDB" id="A0A841KW73"/>
<dbReference type="FunFam" id="2.10.230.10:FF:000002">
    <property type="entry name" value="Molecular chaperone DnaJ"/>
    <property type="match status" value="1"/>
</dbReference>
<dbReference type="PROSITE" id="PS00636">
    <property type="entry name" value="DNAJ_1"/>
    <property type="match status" value="1"/>
</dbReference>
<keyword evidence="5 14" id="KW-0479">Metal-binding</keyword>
<feature type="binding site" evidence="14">
    <location>
        <position position="165"/>
    </location>
    <ligand>
        <name>Zn(2+)</name>
        <dbReference type="ChEBI" id="CHEBI:29105"/>
        <label>2</label>
    </ligand>
</feature>
<dbReference type="Gene3D" id="1.10.287.110">
    <property type="entry name" value="DnaJ domain"/>
    <property type="match status" value="1"/>
</dbReference>
<evidence type="ECO:0000256" key="1">
    <source>
        <dbReference type="ARBA" id="ARBA00004496"/>
    </source>
</evidence>
<dbReference type="GO" id="GO:0042026">
    <property type="term" value="P:protein refolding"/>
    <property type="evidence" value="ECO:0007669"/>
    <property type="project" value="TreeGrafter"/>
</dbReference>
<dbReference type="GO" id="GO:0031072">
    <property type="term" value="F:heat shock protein binding"/>
    <property type="evidence" value="ECO:0007669"/>
    <property type="project" value="InterPro"/>
</dbReference>
<dbReference type="CDD" id="cd06257">
    <property type="entry name" value="DnaJ"/>
    <property type="match status" value="1"/>
</dbReference>
<dbReference type="GO" id="GO:0008270">
    <property type="term" value="F:zinc ion binding"/>
    <property type="evidence" value="ECO:0007669"/>
    <property type="project" value="UniProtKB-UniRule"/>
</dbReference>
<dbReference type="CDD" id="cd10747">
    <property type="entry name" value="DnaJ_C"/>
    <property type="match status" value="1"/>
</dbReference>
<dbReference type="RefSeq" id="WP_184312440.1">
    <property type="nucleotide sequence ID" value="NZ_JACHEN010000030.1"/>
</dbReference>
<name>A0A841KW73_9FIRM</name>
<feature type="repeat" description="CXXCXGXG motif" evidence="14">
    <location>
        <begin position="165"/>
        <end position="172"/>
    </location>
</feature>
<comment type="subunit">
    <text evidence="2 14">Homodimer.</text>
</comment>
<dbReference type="Pfam" id="PF01556">
    <property type="entry name" value="DnaJ_C"/>
    <property type="match status" value="1"/>
</dbReference>
<dbReference type="NCBIfam" id="NF008035">
    <property type="entry name" value="PRK10767.1"/>
    <property type="match status" value="1"/>
</dbReference>
<feature type="binding site" evidence="14">
    <location>
        <position position="194"/>
    </location>
    <ligand>
        <name>Zn(2+)</name>
        <dbReference type="ChEBI" id="CHEBI:29105"/>
        <label>2</label>
    </ligand>
</feature>
<keyword evidence="9 14" id="KW-0346">Stress response</keyword>
<dbReference type="FunFam" id="2.60.260.20:FF:000004">
    <property type="entry name" value="Molecular chaperone DnaJ"/>
    <property type="match status" value="1"/>
</dbReference>
<evidence type="ECO:0000256" key="3">
    <source>
        <dbReference type="ARBA" id="ARBA00022490"/>
    </source>
</evidence>
<keyword evidence="8 14" id="KW-0862">Zinc</keyword>
<dbReference type="Pfam" id="PF00684">
    <property type="entry name" value="DnaJ_CXXCXGXG"/>
    <property type="match status" value="1"/>
</dbReference>
<comment type="function">
    <text evidence="11 14">Participates actively in the response to hyperosmotic and heat shock by preventing the aggregation of stress-denatured proteins and by disaggregating proteins, also in an autonomous, DnaK-independent fashion. Unfolded proteins bind initially to DnaJ; upon interaction with the DnaJ-bound protein, DnaK hydrolyzes its bound ATP, resulting in the formation of a stable complex. GrpE releases ADP from DnaK; ATP binding to DnaK triggers the release of the substrate protein, thus completing the reaction cycle. Several rounds of ATP-dependent interactions between DnaJ, DnaK and GrpE are required for fully efficient folding. Also involved, together with DnaK and GrpE, in the DNA replication of plasmids through activation of initiation proteins.</text>
</comment>
<keyword evidence="3 14" id="KW-0963">Cytoplasm</keyword>
<dbReference type="GO" id="GO:0006260">
    <property type="term" value="P:DNA replication"/>
    <property type="evidence" value="ECO:0007669"/>
    <property type="project" value="UniProtKB-KW"/>
</dbReference>
<evidence type="ECO:0000256" key="13">
    <source>
        <dbReference type="ARBA" id="ARBA00067609"/>
    </source>
</evidence>
<feature type="binding site" evidence="14">
    <location>
        <position position="151"/>
    </location>
    <ligand>
        <name>Zn(2+)</name>
        <dbReference type="ChEBI" id="CHEBI:29105"/>
        <label>1</label>
    </ligand>
</feature>
<feature type="binding site" evidence="14">
    <location>
        <position position="191"/>
    </location>
    <ligand>
        <name>Zn(2+)</name>
        <dbReference type="ChEBI" id="CHEBI:29105"/>
        <label>2</label>
    </ligand>
</feature>
<dbReference type="SUPFAM" id="SSF57938">
    <property type="entry name" value="DnaJ/Hsp40 cysteine-rich domain"/>
    <property type="match status" value="1"/>
</dbReference>
<dbReference type="PANTHER" id="PTHR43096:SF48">
    <property type="entry name" value="CHAPERONE PROTEIN DNAJ"/>
    <property type="match status" value="1"/>
</dbReference>
<evidence type="ECO:0000256" key="15">
    <source>
        <dbReference type="PROSITE-ProRule" id="PRU00546"/>
    </source>
</evidence>
<dbReference type="GO" id="GO:0005737">
    <property type="term" value="C:cytoplasm"/>
    <property type="evidence" value="ECO:0007669"/>
    <property type="project" value="UniProtKB-SubCell"/>
</dbReference>
<comment type="cofactor">
    <cofactor evidence="14">
        <name>Zn(2+)</name>
        <dbReference type="ChEBI" id="CHEBI:29105"/>
    </cofactor>
    <text evidence="14">Binds 2 Zn(2+) ions per monomer.</text>
</comment>
<evidence type="ECO:0000259" key="16">
    <source>
        <dbReference type="PROSITE" id="PS50076"/>
    </source>
</evidence>
<evidence type="ECO:0000256" key="11">
    <source>
        <dbReference type="ARBA" id="ARBA00053423"/>
    </source>
</evidence>
<dbReference type="NCBIfam" id="TIGR02349">
    <property type="entry name" value="DnaJ_bact"/>
    <property type="match status" value="1"/>
</dbReference>
<dbReference type="HAMAP" id="MF_01152">
    <property type="entry name" value="DnaJ"/>
    <property type="match status" value="1"/>
</dbReference>
<dbReference type="InterPro" id="IPR001305">
    <property type="entry name" value="HSP_DnaJ_Cys-rich_dom"/>
</dbReference>
<keyword evidence="6 14" id="KW-0677">Repeat</keyword>
<dbReference type="Gene3D" id="2.10.230.10">
    <property type="entry name" value="Heat shock protein DnaJ, cysteine-rich domain"/>
    <property type="match status" value="1"/>
</dbReference>
<dbReference type="GO" id="GO:0005524">
    <property type="term" value="F:ATP binding"/>
    <property type="evidence" value="ECO:0007669"/>
    <property type="project" value="InterPro"/>
</dbReference>
<evidence type="ECO:0000259" key="17">
    <source>
        <dbReference type="PROSITE" id="PS51188"/>
    </source>
</evidence>
<dbReference type="SUPFAM" id="SSF49493">
    <property type="entry name" value="HSP40/DnaJ peptide-binding domain"/>
    <property type="match status" value="2"/>
</dbReference>
<dbReference type="EMBL" id="JACHEN010000030">
    <property type="protein sequence ID" value="MBB6217936.1"/>
    <property type="molecule type" value="Genomic_DNA"/>
</dbReference>
<feature type="domain" description="J" evidence="16">
    <location>
        <begin position="5"/>
        <end position="70"/>
    </location>
</feature>
<feature type="binding site" evidence="14">
    <location>
        <position position="148"/>
    </location>
    <ligand>
        <name>Zn(2+)</name>
        <dbReference type="ChEBI" id="CHEBI:29105"/>
        <label>1</label>
    </ligand>
</feature>
<feature type="zinc finger region" description="CR-type" evidence="15">
    <location>
        <begin position="135"/>
        <end position="217"/>
    </location>
</feature>
<evidence type="ECO:0000256" key="10">
    <source>
        <dbReference type="ARBA" id="ARBA00023186"/>
    </source>
</evidence>
<comment type="caution">
    <text evidence="18">The sequence shown here is derived from an EMBL/GenBank/DDBJ whole genome shotgun (WGS) entry which is preliminary data.</text>
</comment>
<evidence type="ECO:0000256" key="8">
    <source>
        <dbReference type="ARBA" id="ARBA00022833"/>
    </source>
</evidence>
<feature type="binding site" evidence="14">
    <location>
        <position position="208"/>
    </location>
    <ligand>
        <name>Zn(2+)</name>
        <dbReference type="ChEBI" id="CHEBI:29105"/>
        <label>1</label>
    </ligand>
</feature>
<dbReference type="InterPro" id="IPR008971">
    <property type="entry name" value="HSP40/DnaJ_pept-bd"/>
</dbReference>
<dbReference type="InterPro" id="IPR002939">
    <property type="entry name" value="DnaJ_C"/>
</dbReference>
<reference evidence="18 19" key="1">
    <citation type="submission" date="2020-08" db="EMBL/GenBank/DDBJ databases">
        <title>Genomic Encyclopedia of Type Strains, Phase IV (KMG-IV): sequencing the most valuable type-strain genomes for metagenomic binning, comparative biology and taxonomic classification.</title>
        <authorList>
            <person name="Goeker M."/>
        </authorList>
    </citation>
    <scope>NUCLEOTIDE SEQUENCE [LARGE SCALE GENOMIC DNA]</scope>
    <source>
        <strain evidence="18 19">DSM 103526</strain>
    </source>
</reference>
<dbReference type="SUPFAM" id="SSF46565">
    <property type="entry name" value="Chaperone J-domain"/>
    <property type="match status" value="1"/>
</dbReference>
<dbReference type="FunFam" id="1.10.287.110:FF:000034">
    <property type="entry name" value="Chaperone protein DnaJ"/>
    <property type="match status" value="1"/>
</dbReference>
<evidence type="ECO:0000256" key="14">
    <source>
        <dbReference type="HAMAP-Rule" id="MF_01152"/>
    </source>
</evidence>
<feature type="repeat" description="CXXCXGXG motif" evidence="14">
    <location>
        <begin position="205"/>
        <end position="212"/>
    </location>
</feature>